<evidence type="ECO:0000313" key="1">
    <source>
        <dbReference type="EMBL" id="KAA5546018.1"/>
    </source>
</evidence>
<comment type="caution">
    <text evidence="1">The sequence shown here is derived from an EMBL/GenBank/DDBJ whole genome shotgun (WGS) entry which is preliminary data.</text>
</comment>
<dbReference type="RefSeq" id="WP_150074999.1">
    <property type="nucleotide sequence ID" value="NZ_VWOX01000002.1"/>
</dbReference>
<organism evidence="1 2">
    <name type="scientific">Roseiconus nitratireducens</name>
    <dbReference type="NCBI Taxonomy" id="2605748"/>
    <lineage>
        <taxon>Bacteria</taxon>
        <taxon>Pseudomonadati</taxon>
        <taxon>Planctomycetota</taxon>
        <taxon>Planctomycetia</taxon>
        <taxon>Pirellulales</taxon>
        <taxon>Pirellulaceae</taxon>
        <taxon>Roseiconus</taxon>
    </lineage>
</organism>
<evidence type="ECO:0000313" key="2">
    <source>
        <dbReference type="Proteomes" id="UP000324479"/>
    </source>
</evidence>
<protein>
    <submittedName>
        <fullName evidence="1">Uncharacterized protein</fullName>
    </submittedName>
</protein>
<name>A0A5M6DEX4_9BACT</name>
<reference evidence="1 2" key="1">
    <citation type="submission" date="2019-08" db="EMBL/GenBank/DDBJ databases">
        <authorList>
            <person name="Dhanesh K."/>
            <person name="Kumar G."/>
            <person name="Sasikala C."/>
            <person name="Venkata Ramana C."/>
        </authorList>
    </citation>
    <scope>NUCLEOTIDE SEQUENCE [LARGE SCALE GENOMIC DNA]</scope>
    <source>
        <strain evidence="1 2">JC645</strain>
    </source>
</reference>
<sequence length="59" mass="7268">MRLLQIYQSQECVDAFYRQWQRCVYEAQWIFERGFQRWTFNSTPIGFGRECLLRGRLDA</sequence>
<keyword evidence="2" id="KW-1185">Reference proteome</keyword>
<gene>
    <name evidence="1" type="ORF">FYK55_03680</name>
</gene>
<accession>A0A5M6DEX4</accession>
<dbReference type="EMBL" id="VWOX01000002">
    <property type="protein sequence ID" value="KAA5546018.1"/>
    <property type="molecule type" value="Genomic_DNA"/>
</dbReference>
<proteinExistence type="predicted"/>
<dbReference type="AlphaFoldDB" id="A0A5M6DEX4"/>
<dbReference type="Proteomes" id="UP000324479">
    <property type="component" value="Unassembled WGS sequence"/>
</dbReference>